<comment type="caution">
    <text evidence="2">The sequence shown here is derived from an EMBL/GenBank/DDBJ whole genome shotgun (WGS) entry which is preliminary data.</text>
</comment>
<dbReference type="GeneID" id="64597361"/>
<keyword evidence="1" id="KW-0812">Transmembrane</keyword>
<feature type="transmembrane region" description="Helical" evidence="1">
    <location>
        <begin position="58"/>
        <end position="77"/>
    </location>
</feature>
<evidence type="ECO:0000256" key="1">
    <source>
        <dbReference type="SAM" id="Phobius"/>
    </source>
</evidence>
<keyword evidence="3" id="KW-1185">Reference proteome</keyword>
<keyword evidence="1" id="KW-0472">Membrane</keyword>
<keyword evidence="1" id="KW-1133">Transmembrane helix</keyword>
<accession>A0A9P7AIR8</accession>
<dbReference type="AlphaFoldDB" id="A0A9P7AIR8"/>
<sequence>MHVLGLTALYCLSSSAAMKFISLTAMIISVAVLAKIVTASDHTGGCFQNSIGAERSQIITITFRSCIFLACHVYNIIMIQHSCLRN</sequence>
<reference evidence="2" key="1">
    <citation type="journal article" date="2020" name="New Phytol.">
        <title>Comparative genomics reveals dynamic genome evolution in host specialist ectomycorrhizal fungi.</title>
        <authorList>
            <person name="Lofgren L.A."/>
            <person name="Nguyen N.H."/>
            <person name="Vilgalys R."/>
            <person name="Ruytinx J."/>
            <person name="Liao H.L."/>
            <person name="Branco S."/>
            <person name="Kuo A."/>
            <person name="LaButti K."/>
            <person name="Lipzen A."/>
            <person name="Andreopoulos W."/>
            <person name="Pangilinan J."/>
            <person name="Riley R."/>
            <person name="Hundley H."/>
            <person name="Na H."/>
            <person name="Barry K."/>
            <person name="Grigoriev I.V."/>
            <person name="Stajich J.E."/>
            <person name="Kennedy P.G."/>
        </authorList>
    </citation>
    <scope>NUCLEOTIDE SEQUENCE</scope>
    <source>
        <strain evidence="2">S12</strain>
    </source>
</reference>
<dbReference type="RefSeq" id="XP_041157314.1">
    <property type="nucleotide sequence ID" value="XM_041303597.1"/>
</dbReference>
<protein>
    <submittedName>
        <fullName evidence="2">Uncharacterized protein</fullName>
    </submittedName>
</protein>
<gene>
    <name evidence="2" type="ORF">HD556DRAFT_1392805</name>
</gene>
<organism evidence="2 3">
    <name type="scientific">Suillus plorans</name>
    <dbReference type="NCBI Taxonomy" id="116603"/>
    <lineage>
        <taxon>Eukaryota</taxon>
        <taxon>Fungi</taxon>
        <taxon>Dikarya</taxon>
        <taxon>Basidiomycota</taxon>
        <taxon>Agaricomycotina</taxon>
        <taxon>Agaricomycetes</taxon>
        <taxon>Agaricomycetidae</taxon>
        <taxon>Boletales</taxon>
        <taxon>Suillineae</taxon>
        <taxon>Suillaceae</taxon>
        <taxon>Suillus</taxon>
    </lineage>
</organism>
<name>A0A9P7AIR8_9AGAM</name>
<evidence type="ECO:0000313" key="3">
    <source>
        <dbReference type="Proteomes" id="UP000719766"/>
    </source>
</evidence>
<dbReference type="EMBL" id="JABBWE010000051">
    <property type="protein sequence ID" value="KAG1790342.1"/>
    <property type="molecule type" value="Genomic_DNA"/>
</dbReference>
<dbReference type="Proteomes" id="UP000719766">
    <property type="component" value="Unassembled WGS sequence"/>
</dbReference>
<evidence type="ECO:0000313" key="2">
    <source>
        <dbReference type="EMBL" id="KAG1790342.1"/>
    </source>
</evidence>
<proteinExistence type="predicted"/>